<name>A0AAD7C9K2_9AGAR</name>
<feature type="chain" id="PRO_5042033231" description="GH16 domain-containing protein" evidence="2">
    <location>
        <begin position="20"/>
        <end position="403"/>
    </location>
</feature>
<organism evidence="4 5">
    <name type="scientific">Roridomyces roridus</name>
    <dbReference type="NCBI Taxonomy" id="1738132"/>
    <lineage>
        <taxon>Eukaryota</taxon>
        <taxon>Fungi</taxon>
        <taxon>Dikarya</taxon>
        <taxon>Basidiomycota</taxon>
        <taxon>Agaricomycotina</taxon>
        <taxon>Agaricomycetes</taxon>
        <taxon>Agaricomycetidae</taxon>
        <taxon>Agaricales</taxon>
        <taxon>Marasmiineae</taxon>
        <taxon>Mycenaceae</taxon>
        <taxon>Roridomyces</taxon>
    </lineage>
</organism>
<dbReference type="InterPro" id="IPR050546">
    <property type="entry name" value="Glycosyl_Hydrlase_16"/>
</dbReference>
<keyword evidence="2" id="KW-0732">Signal</keyword>
<proteinExistence type="predicted"/>
<dbReference type="PANTHER" id="PTHR10963">
    <property type="entry name" value="GLYCOSYL HYDROLASE-RELATED"/>
    <property type="match status" value="1"/>
</dbReference>
<dbReference type="GO" id="GO:0009251">
    <property type="term" value="P:glucan catabolic process"/>
    <property type="evidence" value="ECO:0007669"/>
    <property type="project" value="TreeGrafter"/>
</dbReference>
<feature type="signal peptide" evidence="2">
    <location>
        <begin position="1"/>
        <end position="19"/>
    </location>
</feature>
<evidence type="ECO:0000256" key="2">
    <source>
        <dbReference type="SAM" id="SignalP"/>
    </source>
</evidence>
<comment type="caution">
    <text evidence="4">The sequence shown here is derived from an EMBL/GenBank/DDBJ whole genome shotgun (WGS) entry which is preliminary data.</text>
</comment>
<dbReference type="Pfam" id="PF26113">
    <property type="entry name" value="GH16_XgeA"/>
    <property type="match status" value="1"/>
</dbReference>
<feature type="domain" description="GH16" evidence="3">
    <location>
        <begin position="27"/>
        <end position="287"/>
    </location>
</feature>
<protein>
    <recommendedName>
        <fullName evidence="3">GH16 domain-containing protein</fullName>
    </recommendedName>
</protein>
<dbReference type="GO" id="GO:0004553">
    <property type="term" value="F:hydrolase activity, hydrolyzing O-glycosyl compounds"/>
    <property type="evidence" value="ECO:0007669"/>
    <property type="project" value="InterPro"/>
</dbReference>
<dbReference type="InterPro" id="IPR013320">
    <property type="entry name" value="ConA-like_dom_sf"/>
</dbReference>
<dbReference type="Gene3D" id="2.60.120.200">
    <property type="match status" value="1"/>
</dbReference>
<gene>
    <name evidence="4" type="ORF">FB45DRAFT_786349</name>
</gene>
<dbReference type="PROSITE" id="PS51762">
    <property type="entry name" value="GH16_2"/>
    <property type="match status" value="1"/>
</dbReference>
<reference evidence="4" key="1">
    <citation type="submission" date="2023-03" db="EMBL/GenBank/DDBJ databases">
        <title>Massive genome expansion in bonnet fungi (Mycena s.s.) driven by repeated elements and novel gene families across ecological guilds.</title>
        <authorList>
            <consortium name="Lawrence Berkeley National Laboratory"/>
            <person name="Harder C.B."/>
            <person name="Miyauchi S."/>
            <person name="Viragh M."/>
            <person name="Kuo A."/>
            <person name="Thoen E."/>
            <person name="Andreopoulos B."/>
            <person name="Lu D."/>
            <person name="Skrede I."/>
            <person name="Drula E."/>
            <person name="Henrissat B."/>
            <person name="Morin E."/>
            <person name="Kohler A."/>
            <person name="Barry K."/>
            <person name="LaButti K."/>
            <person name="Morin E."/>
            <person name="Salamov A."/>
            <person name="Lipzen A."/>
            <person name="Mereny Z."/>
            <person name="Hegedus B."/>
            <person name="Baldrian P."/>
            <person name="Stursova M."/>
            <person name="Weitz H."/>
            <person name="Taylor A."/>
            <person name="Grigoriev I.V."/>
            <person name="Nagy L.G."/>
            <person name="Martin F."/>
            <person name="Kauserud H."/>
        </authorList>
    </citation>
    <scope>NUCLEOTIDE SEQUENCE</scope>
    <source>
        <strain evidence="4">9284</strain>
    </source>
</reference>
<dbReference type="EMBL" id="JARKIF010000004">
    <property type="protein sequence ID" value="KAJ7642247.1"/>
    <property type="molecule type" value="Genomic_DNA"/>
</dbReference>
<feature type="region of interest" description="Disordered" evidence="1">
    <location>
        <begin position="331"/>
        <end position="381"/>
    </location>
</feature>
<dbReference type="Proteomes" id="UP001221142">
    <property type="component" value="Unassembled WGS sequence"/>
</dbReference>
<dbReference type="InterPro" id="IPR000757">
    <property type="entry name" value="Beta-glucanase-like"/>
</dbReference>
<dbReference type="PANTHER" id="PTHR10963:SF24">
    <property type="entry name" value="GLYCOSIDASE C21B10.07-RELATED"/>
    <property type="match status" value="1"/>
</dbReference>
<accession>A0AAD7C9K2</accession>
<evidence type="ECO:0000313" key="5">
    <source>
        <dbReference type="Proteomes" id="UP001221142"/>
    </source>
</evidence>
<dbReference type="AlphaFoldDB" id="A0AAD7C9K2"/>
<evidence type="ECO:0000259" key="3">
    <source>
        <dbReference type="PROSITE" id="PS51762"/>
    </source>
</evidence>
<keyword evidence="5" id="KW-1185">Reference proteome</keyword>
<sequence length="403" mass="42515">MSLFYTLAVLSAALSPVYAQKYTLTQDLAGNNFLPAFKYNASVEDFQNGGNVQFLSQSAAVQQKLTYVDDNNRIIIKVDNTTNGAGNSAFGRSSVYLMGNNMVNIGSLIVLDANHIPFGCSVWPSFFTQGQKWPDQGEMDIIENVNLASNNQFSLHVGDDNCNLPATSSSNQTGKITNGNCTVVPPLDINTGCVAAETKPNSFGTDFASAGGGVFAALWDTNGIAMWFFSRPSVPSNIGGTATPDPTTWGQPSAWFPASACDPTKAFGPQILTLYIDVCGQFADAPGLWDPSPCKAKADQCFQLVQDPTNYDEAYWEINYLRVFTQNGGTSSTPSSSGSTSNSNSNSAPASAPAPASASTSATDSAGAPNPSTTGSKGAATRSIPTSWFFTSALGLVALFWVF</sequence>
<evidence type="ECO:0000256" key="1">
    <source>
        <dbReference type="SAM" id="MobiDB-lite"/>
    </source>
</evidence>
<evidence type="ECO:0000313" key="4">
    <source>
        <dbReference type="EMBL" id="KAJ7642247.1"/>
    </source>
</evidence>
<dbReference type="SUPFAM" id="SSF49899">
    <property type="entry name" value="Concanavalin A-like lectins/glucanases"/>
    <property type="match status" value="1"/>
</dbReference>
<feature type="compositionally biased region" description="Low complexity" evidence="1">
    <location>
        <begin position="331"/>
        <end position="369"/>
    </location>
</feature>